<proteinExistence type="inferred from homology"/>
<dbReference type="EMBL" id="SNXS01000005">
    <property type="protein sequence ID" value="TDP63189.1"/>
    <property type="molecule type" value="Genomic_DNA"/>
</dbReference>
<dbReference type="Pfam" id="PF00015">
    <property type="entry name" value="MCPsignal"/>
    <property type="match status" value="1"/>
</dbReference>
<dbReference type="InterPro" id="IPR004089">
    <property type="entry name" value="MCPsignal_dom"/>
</dbReference>
<dbReference type="PRINTS" id="PR00260">
    <property type="entry name" value="CHEMTRNSDUCR"/>
</dbReference>
<feature type="domain" description="HAMP" evidence="7">
    <location>
        <begin position="209"/>
        <end position="261"/>
    </location>
</feature>
<dbReference type="PANTHER" id="PTHR43531">
    <property type="entry name" value="PROTEIN ICFG"/>
    <property type="match status" value="1"/>
</dbReference>
<reference evidence="8 9" key="1">
    <citation type="submission" date="2019-03" db="EMBL/GenBank/DDBJ databases">
        <title>Genomic Encyclopedia of Type Strains, Phase IV (KMG-IV): sequencing the most valuable type-strain genomes for metagenomic binning, comparative biology and taxonomic classification.</title>
        <authorList>
            <person name="Goeker M."/>
        </authorList>
    </citation>
    <scope>NUCLEOTIDE SEQUENCE [LARGE SCALE GENOMIC DNA]</scope>
    <source>
        <strain evidence="8 9">DSM 16998</strain>
    </source>
</reference>
<evidence type="ECO:0000256" key="4">
    <source>
        <dbReference type="PROSITE-ProRule" id="PRU00284"/>
    </source>
</evidence>
<dbReference type="Pfam" id="PF00672">
    <property type="entry name" value="HAMP"/>
    <property type="match status" value="1"/>
</dbReference>
<dbReference type="Pfam" id="PF12729">
    <property type="entry name" value="4HB_MCP_1"/>
    <property type="match status" value="1"/>
</dbReference>
<dbReference type="InterPro" id="IPR004090">
    <property type="entry name" value="Chemotax_Me-accpt_rcpt"/>
</dbReference>
<dbReference type="PROSITE" id="PS50885">
    <property type="entry name" value="HAMP"/>
    <property type="match status" value="1"/>
</dbReference>
<evidence type="ECO:0000259" key="7">
    <source>
        <dbReference type="PROSITE" id="PS50885"/>
    </source>
</evidence>
<dbReference type="PANTHER" id="PTHR43531:SF14">
    <property type="entry name" value="METHYL-ACCEPTING CHEMOTAXIS PROTEIN I-RELATED"/>
    <property type="match status" value="1"/>
</dbReference>
<dbReference type="SMART" id="SM00304">
    <property type="entry name" value="HAMP"/>
    <property type="match status" value="1"/>
</dbReference>
<dbReference type="GO" id="GO:0007165">
    <property type="term" value="P:signal transduction"/>
    <property type="evidence" value="ECO:0007669"/>
    <property type="project" value="UniProtKB-KW"/>
</dbReference>
<dbReference type="PROSITE" id="PS50111">
    <property type="entry name" value="CHEMOTAXIS_TRANSDUC_2"/>
    <property type="match status" value="1"/>
</dbReference>
<keyword evidence="5" id="KW-1133">Transmembrane helix</keyword>
<evidence type="ECO:0000259" key="6">
    <source>
        <dbReference type="PROSITE" id="PS50111"/>
    </source>
</evidence>
<evidence type="ECO:0000256" key="5">
    <source>
        <dbReference type="SAM" id="Phobius"/>
    </source>
</evidence>
<protein>
    <submittedName>
        <fullName evidence="8">Methyl-accepting chemotaxis protein</fullName>
    </submittedName>
</protein>
<keyword evidence="5" id="KW-0472">Membrane</keyword>
<dbReference type="Proteomes" id="UP000295361">
    <property type="component" value="Unassembled WGS sequence"/>
</dbReference>
<dbReference type="RefSeq" id="WP_133702371.1">
    <property type="nucleotide sequence ID" value="NZ_SNXS01000005.1"/>
</dbReference>
<dbReference type="CDD" id="cd11386">
    <property type="entry name" value="MCP_signal"/>
    <property type="match status" value="1"/>
</dbReference>
<dbReference type="AlphaFoldDB" id="A0A4R6QKU8"/>
<sequence length="514" mass="54317">MNNVSIKTRLLLLVGALLALLVIDSASSVSRLRHSNAVLASIYNDRVVPLKQLKAIADAYAVNMVDSTHKTRDGIFTAAQGVKAIDDAHSVIETQWKAYVATELVAKEQELVRQVEPLMKQADVAGQRAQELMRKNDIEGLREFAAKQMYPTIDPVGALIEQLITVQLVEADREYKESQENYEAVFWRTIVLALLSVSVAGVMAWLLIGAISRGIARAVQVAETVAAGDLSSRIEVQGTDEIGQLLGALKRMNDSLVGIVGKVRHSADSIATGSAEIATGAADLSQRTEEQAANLEETAASMEQLTATVVQNTETARQATQLAASASTVAGQGGAIVGDVVNTMEAISASSKKIVDIIGVIDGIAFQTNILALNAAVEAARAGEQGRGFAVVASEVRSLAQRSAQAAKEIKTLIGDSVEKVDNGSRQVADAGKTMGDIVNQVKRVNDLIDEISHASTEQSSGIGQVGQAVNQLDQVTQQNAALVEQSAAAAESLKHQAAELARTVVAFKLPSPA</sequence>
<dbReference type="InterPro" id="IPR003660">
    <property type="entry name" value="HAMP_dom"/>
</dbReference>
<dbReference type="GO" id="GO:0005886">
    <property type="term" value="C:plasma membrane"/>
    <property type="evidence" value="ECO:0007669"/>
    <property type="project" value="TreeGrafter"/>
</dbReference>
<comment type="similarity">
    <text evidence="3">Belongs to the methyl-accepting chemotaxis (MCP) protein family.</text>
</comment>
<keyword evidence="5" id="KW-0812">Transmembrane</keyword>
<accession>A0A4R6QKU8</accession>
<dbReference type="GO" id="GO:0006935">
    <property type="term" value="P:chemotaxis"/>
    <property type="evidence" value="ECO:0007669"/>
    <property type="project" value="InterPro"/>
</dbReference>
<dbReference type="InterPro" id="IPR051310">
    <property type="entry name" value="MCP_chemotaxis"/>
</dbReference>
<evidence type="ECO:0000256" key="1">
    <source>
        <dbReference type="ARBA" id="ARBA00004370"/>
    </source>
</evidence>
<keyword evidence="4" id="KW-0807">Transducer</keyword>
<keyword evidence="2" id="KW-0488">Methylation</keyword>
<evidence type="ECO:0000313" key="9">
    <source>
        <dbReference type="Proteomes" id="UP000295361"/>
    </source>
</evidence>
<dbReference type="OrthoDB" id="9035246at2"/>
<comment type="subcellular location">
    <subcellularLocation>
        <location evidence="1">Membrane</location>
    </subcellularLocation>
</comment>
<dbReference type="SUPFAM" id="SSF58104">
    <property type="entry name" value="Methyl-accepting chemotaxis protein (MCP) signaling domain"/>
    <property type="match status" value="1"/>
</dbReference>
<dbReference type="InterPro" id="IPR024478">
    <property type="entry name" value="HlyB_4HB_MCP"/>
</dbReference>
<keyword evidence="9" id="KW-1185">Reference proteome</keyword>
<dbReference type="CDD" id="cd06225">
    <property type="entry name" value="HAMP"/>
    <property type="match status" value="1"/>
</dbReference>
<name>A0A4R6QKU8_9BURK</name>
<comment type="caution">
    <text evidence="8">The sequence shown here is derived from an EMBL/GenBank/DDBJ whole genome shotgun (WGS) entry which is preliminary data.</text>
</comment>
<dbReference type="FunFam" id="1.10.287.950:FF:000001">
    <property type="entry name" value="Methyl-accepting chemotaxis sensory transducer"/>
    <property type="match status" value="1"/>
</dbReference>
<dbReference type="SMART" id="SM00283">
    <property type="entry name" value="MA"/>
    <property type="match status" value="1"/>
</dbReference>
<feature type="transmembrane region" description="Helical" evidence="5">
    <location>
        <begin position="185"/>
        <end position="208"/>
    </location>
</feature>
<evidence type="ECO:0000313" key="8">
    <source>
        <dbReference type="EMBL" id="TDP63189.1"/>
    </source>
</evidence>
<dbReference type="FunCoup" id="A0A4R6QKU8">
    <property type="interactions" value="307"/>
</dbReference>
<gene>
    <name evidence="8" type="ORF">DES47_105191</name>
</gene>
<organism evidence="8 9">
    <name type="scientific">Roseateles toxinivorans</name>
    <dbReference type="NCBI Taxonomy" id="270368"/>
    <lineage>
        <taxon>Bacteria</taxon>
        <taxon>Pseudomonadati</taxon>
        <taxon>Pseudomonadota</taxon>
        <taxon>Betaproteobacteria</taxon>
        <taxon>Burkholderiales</taxon>
        <taxon>Sphaerotilaceae</taxon>
        <taxon>Roseateles</taxon>
    </lineage>
</organism>
<feature type="domain" description="Methyl-accepting transducer" evidence="6">
    <location>
        <begin position="266"/>
        <end position="495"/>
    </location>
</feature>
<dbReference type="GO" id="GO:0004888">
    <property type="term" value="F:transmembrane signaling receptor activity"/>
    <property type="evidence" value="ECO:0007669"/>
    <property type="project" value="InterPro"/>
</dbReference>
<evidence type="ECO:0000256" key="3">
    <source>
        <dbReference type="ARBA" id="ARBA00029447"/>
    </source>
</evidence>
<evidence type="ECO:0000256" key="2">
    <source>
        <dbReference type="ARBA" id="ARBA00022481"/>
    </source>
</evidence>
<dbReference type="Gene3D" id="1.10.287.950">
    <property type="entry name" value="Methyl-accepting chemotaxis protein"/>
    <property type="match status" value="1"/>
</dbReference>
<dbReference type="InParanoid" id="A0A4R6QKU8"/>